<feature type="transmembrane region" description="Helical" evidence="8">
    <location>
        <begin position="12"/>
        <end position="33"/>
    </location>
</feature>
<keyword evidence="4" id="KW-1003">Cell membrane</keyword>
<feature type="transmembrane region" description="Helical" evidence="8">
    <location>
        <begin position="259"/>
        <end position="280"/>
    </location>
</feature>
<dbReference type="OrthoDB" id="1010875at2"/>
<keyword evidence="5 8" id="KW-0812">Transmembrane</keyword>
<evidence type="ECO:0000256" key="4">
    <source>
        <dbReference type="ARBA" id="ARBA00022475"/>
    </source>
</evidence>
<proteinExistence type="inferred from homology"/>
<evidence type="ECO:0000256" key="2">
    <source>
        <dbReference type="ARBA" id="ARBA00009773"/>
    </source>
</evidence>
<name>A0A1H3W9L5_9BACT</name>
<reference evidence="9 10" key="1">
    <citation type="submission" date="2016-10" db="EMBL/GenBank/DDBJ databases">
        <authorList>
            <person name="de Groot N.N."/>
        </authorList>
    </citation>
    <scope>NUCLEOTIDE SEQUENCE [LARGE SCALE GENOMIC DNA]</scope>
    <source>
        <strain evidence="9 10">DSM 7343</strain>
    </source>
</reference>
<accession>A0A1H3W9L5</accession>
<evidence type="ECO:0000256" key="5">
    <source>
        <dbReference type="ARBA" id="ARBA00022692"/>
    </source>
</evidence>
<keyword evidence="3" id="KW-0813">Transport</keyword>
<feature type="transmembrane region" description="Helical" evidence="8">
    <location>
        <begin position="225"/>
        <end position="247"/>
    </location>
</feature>
<dbReference type="GO" id="GO:0055085">
    <property type="term" value="P:transmembrane transport"/>
    <property type="evidence" value="ECO:0007669"/>
    <property type="project" value="TreeGrafter"/>
</dbReference>
<keyword evidence="7 8" id="KW-0472">Membrane</keyword>
<feature type="transmembrane region" description="Helical" evidence="8">
    <location>
        <begin position="45"/>
        <end position="68"/>
    </location>
</feature>
<dbReference type="STRING" id="37625.SAMN05660420_00554"/>
<dbReference type="GO" id="GO:0005886">
    <property type="term" value="C:plasma membrane"/>
    <property type="evidence" value="ECO:0007669"/>
    <property type="project" value="UniProtKB-SubCell"/>
</dbReference>
<evidence type="ECO:0000313" key="10">
    <source>
        <dbReference type="Proteomes" id="UP000199409"/>
    </source>
</evidence>
<dbReference type="Pfam" id="PF01594">
    <property type="entry name" value="AI-2E_transport"/>
    <property type="match status" value="1"/>
</dbReference>
<evidence type="ECO:0000313" key="9">
    <source>
        <dbReference type="EMBL" id="SDZ83813.1"/>
    </source>
</evidence>
<keyword evidence="6 8" id="KW-1133">Transmembrane helix</keyword>
<dbReference type="InterPro" id="IPR002549">
    <property type="entry name" value="AI-2E-like"/>
</dbReference>
<dbReference type="Proteomes" id="UP000199409">
    <property type="component" value="Unassembled WGS sequence"/>
</dbReference>
<keyword evidence="10" id="KW-1185">Reference proteome</keyword>
<protein>
    <submittedName>
        <fullName evidence="9">Putative permease</fullName>
    </submittedName>
</protein>
<comment type="similarity">
    <text evidence="2">Belongs to the autoinducer-2 exporter (AI-2E) (TC 2.A.86) family.</text>
</comment>
<evidence type="ECO:0000256" key="1">
    <source>
        <dbReference type="ARBA" id="ARBA00004651"/>
    </source>
</evidence>
<comment type="subcellular location">
    <subcellularLocation>
        <location evidence="1">Cell membrane</location>
        <topology evidence="1">Multi-pass membrane protein</topology>
    </subcellularLocation>
</comment>
<sequence>MLSQNNMSRAQVAVLYLILTTAIASGIAIYSSASTITALLKTATAGLFLPLLISLIVSFLLDPLVYFFEGNKINRTLSIFIVYLLIFSFVGLLLFIIGPPNWKGMAQALKADFPRYIEQAIEFLNRLLVVAQEHFPFIVHYDIAERISSASQSFLGMILKETPRSAMRIGSLLLLVPLFTFFFLRDSRRIVRSLISLTPNRYFEMVLDIYATVSWQLSHFIRGRVLEALIVGLVVWVGLSLTDIRYAPILAVVAGASNLIPYIGPIVGMIPGLVIALADLGMGGEFWWILCVYLLIAQILVDNFILIPILISKVSNLHPLWVILAIVMGGKLYGILGMIIGVPIASIINIVIIATRQHRKTFNPYQRYFTTRGKLL</sequence>
<feature type="transmembrane region" description="Helical" evidence="8">
    <location>
        <begin position="165"/>
        <end position="184"/>
    </location>
</feature>
<dbReference type="PANTHER" id="PTHR21716">
    <property type="entry name" value="TRANSMEMBRANE PROTEIN"/>
    <property type="match status" value="1"/>
</dbReference>
<dbReference type="EMBL" id="FNQN01000001">
    <property type="protein sequence ID" value="SDZ83813.1"/>
    <property type="molecule type" value="Genomic_DNA"/>
</dbReference>
<evidence type="ECO:0000256" key="7">
    <source>
        <dbReference type="ARBA" id="ARBA00023136"/>
    </source>
</evidence>
<gene>
    <name evidence="9" type="ORF">SAMN05660420_00554</name>
</gene>
<dbReference type="PANTHER" id="PTHR21716:SF53">
    <property type="entry name" value="PERMEASE PERM-RELATED"/>
    <property type="match status" value="1"/>
</dbReference>
<feature type="transmembrane region" description="Helical" evidence="8">
    <location>
        <begin position="80"/>
        <end position="98"/>
    </location>
</feature>
<evidence type="ECO:0000256" key="6">
    <source>
        <dbReference type="ARBA" id="ARBA00022989"/>
    </source>
</evidence>
<dbReference type="AlphaFoldDB" id="A0A1H3W9L5"/>
<evidence type="ECO:0000256" key="3">
    <source>
        <dbReference type="ARBA" id="ARBA00022448"/>
    </source>
</evidence>
<evidence type="ECO:0000256" key="8">
    <source>
        <dbReference type="SAM" id="Phobius"/>
    </source>
</evidence>
<feature type="transmembrane region" description="Helical" evidence="8">
    <location>
        <begin position="287"/>
        <end position="312"/>
    </location>
</feature>
<dbReference type="RefSeq" id="WP_092344460.1">
    <property type="nucleotide sequence ID" value="NZ_FNQN01000001.1"/>
</dbReference>
<feature type="transmembrane region" description="Helical" evidence="8">
    <location>
        <begin position="332"/>
        <end position="354"/>
    </location>
</feature>
<organism evidence="9 10">
    <name type="scientific">Desulfuromusa kysingii</name>
    <dbReference type="NCBI Taxonomy" id="37625"/>
    <lineage>
        <taxon>Bacteria</taxon>
        <taxon>Pseudomonadati</taxon>
        <taxon>Thermodesulfobacteriota</taxon>
        <taxon>Desulfuromonadia</taxon>
        <taxon>Desulfuromonadales</taxon>
        <taxon>Geopsychrobacteraceae</taxon>
        <taxon>Desulfuromusa</taxon>
    </lineage>
</organism>